<dbReference type="InterPro" id="IPR027073">
    <property type="entry name" value="5_3_exoribonuclease"/>
</dbReference>
<dbReference type="AlphaFoldDB" id="A0A6C0HVL6"/>
<proteinExistence type="predicted"/>
<name>A0A6C0HVL6_9ZZZZ</name>
<evidence type="ECO:0000256" key="1">
    <source>
        <dbReference type="ARBA" id="ARBA00022722"/>
    </source>
</evidence>
<keyword evidence="2" id="KW-0378">Hydrolase</keyword>
<evidence type="ECO:0000256" key="2">
    <source>
        <dbReference type="ARBA" id="ARBA00022801"/>
    </source>
</evidence>
<dbReference type="Pfam" id="PF03159">
    <property type="entry name" value="XRN_N"/>
    <property type="match status" value="1"/>
</dbReference>
<evidence type="ECO:0000256" key="3">
    <source>
        <dbReference type="ARBA" id="ARBA00022839"/>
    </source>
</evidence>
<evidence type="ECO:0000259" key="5">
    <source>
        <dbReference type="Pfam" id="PF17846"/>
    </source>
</evidence>
<accession>A0A6C0HVL6</accession>
<dbReference type="Gene3D" id="1.25.40.1050">
    <property type="match status" value="1"/>
</dbReference>
<dbReference type="GO" id="GO:0003723">
    <property type="term" value="F:RNA binding"/>
    <property type="evidence" value="ECO:0007669"/>
    <property type="project" value="TreeGrafter"/>
</dbReference>
<keyword evidence="3" id="KW-0269">Exonuclease</keyword>
<dbReference type="Gene3D" id="3.40.50.12390">
    <property type="match status" value="1"/>
</dbReference>
<feature type="domain" description="Xrn1 helical" evidence="5">
    <location>
        <begin position="265"/>
        <end position="354"/>
    </location>
</feature>
<feature type="domain" description="Xrn1 N-terminal" evidence="4">
    <location>
        <begin position="1"/>
        <end position="219"/>
    </location>
</feature>
<protein>
    <recommendedName>
        <fullName evidence="7">Xrn1 N-terminal domain-containing protein</fullName>
    </recommendedName>
</protein>
<sequence>MGVPGFFLWLYKHYSKYNNFILNKSSENIDYFLLDMNCMIHPVCFDTLKELQPTETVDINRLENKMINNVIIYLEKLIDMAKPIKGVYLAVDGVAPVAKMKQQRLRRYKSINDKKLFDNIRKKHNKVIPYFWNNSAITPGTNFMQKLTEKLKNWCKEYHEKTKLEILFSPSNVPAEGEHKLLQYIKNNTQYSYIIYGLDADLIFLMLATGLDNIYLMREAQHMEKKSSDSAFNYVSIEIMRECIFDSVQKIMNKMEVPIPLIKKNIINDFIFICYLMGNDFLPHLPALDIYNNAIDKLLVCYVENVVLNGYIIIINDSNNNININNDNYYSFIIKLASDEERLIMEHYNSKKRRAYCQSTDPFDIEMNKIENLQFKINDPINLGQGPMSDWRPRFYNNYYHNNNPTDINLDSDLDEFTDKMVYHYNVGLKWVAMYYFDKCPSWDYYYPYDHAPFLTDMARSKFDFNNVVFKESSPLKPFEQLLIVLPKESAYLLPTELQKIMTNPNSSASHLYPNEFQLDMIGKRKYWMCNPILPNLEINLIKKMFEKYSKLLKEEDIKKNSDGKLITL</sequence>
<dbReference type="PANTHER" id="PTHR12341:SF71">
    <property type="entry name" value="RRM DOMAIN-CONTAINING PROTEIN"/>
    <property type="match status" value="1"/>
</dbReference>
<evidence type="ECO:0000313" key="6">
    <source>
        <dbReference type="EMBL" id="QHT84534.1"/>
    </source>
</evidence>
<dbReference type="InterPro" id="IPR004859">
    <property type="entry name" value="Xrn1_N"/>
</dbReference>
<feature type="domain" description="Xrn1 helical" evidence="5">
    <location>
        <begin position="376"/>
        <end position="563"/>
    </location>
</feature>
<keyword evidence="1" id="KW-0540">Nuclease</keyword>
<dbReference type="GO" id="GO:0005634">
    <property type="term" value="C:nucleus"/>
    <property type="evidence" value="ECO:0007669"/>
    <property type="project" value="TreeGrafter"/>
</dbReference>
<dbReference type="EMBL" id="MN740019">
    <property type="protein sequence ID" value="QHT84534.1"/>
    <property type="molecule type" value="Genomic_DNA"/>
</dbReference>
<dbReference type="InterPro" id="IPR041412">
    <property type="entry name" value="Xrn1_helical"/>
</dbReference>
<organism evidence="6">
    <name type="scientific">viral metagenome</name>
    <dbReference type="NCBI Taxonomy" id="1070528"/>
    <lineage>
        <taxon>unclassified sequences</taxon>
        <taxon>metagenomes</taxon>
        <taxon>organismal metagenomes</taxon>
    </lineage>
</organism>
<evidence type="ECO:0000259" key="4">
    <source>
        <dbReference type="Pfam" id="PF03159"/>
    </source>
</evidence>
<dbReference type="Pfam" id="PF17846">
    <property type="entry name" value="XRN_M"/>
    <property type="match status" value="2"/>
</dbReference>
<evidence type="ECO:0008006" key="7">
    <source>
        <dbReference type="Google" id="ProtNLM"/>
    </source>
</evidence>
<dbReference type="PANTHER" id="PTHR12341">
    <property type="entry name" value="5'-&gt;3' EXORIBONUCLEASE"/>
    <property type="match status" value="1"/>
</dbReference>
<reference evidence="6" key="1">
    <citation type="journal article" date="2020" name="Nature">
        <title>Giant virus diversity and host interactions through global metagenomics.</title>
        <authorList>
            <person name="Schulz F."/>
            <person name="Roux S."/>
            <person name="Paez-Espino D."/>
            <person name="Jungbluth S."/>
            <person name="Walsh D.A."/>
            <person name="Denef V.J."/>
            <person name="McMahon K.D."/>
            <person name="Konstantinidis K.T."/>
            <person name="Eloe-Fadrosh E.A."/>
            <person name="Kyrpides N.C."/>
            <person name="Woyke T."/>
        </authorList>
    </citation>
    <scope>NUCLEOTIDE SEQUENCE</scope>
    <source>
        <strain evidence="6">GVMAG-M-3300023184-177</strain>
    </source>
</reference>
<dbReference type="GO" id="GO:0000956">
    <property type="term" value="P:nuclear-transcribed mRNA catabolic process"/>
    <property type="evidence" value="ECO:0007669"/>
    <property type="project" value="TreeGrafter"/>
</dbReference>
<dbReference type="GO" id="GO:0004534">
    <property type="term" value="F:5'-3' RNA exonuclease activity"/>
    <property type="evidence" value="ECO:0007669"/>
    <property type="project" value="TreeGrafter"/>
</dbReference>